<reference evidence="4 5" key="1">
    <citation type="submission" date="2020-08" db="EMBL/GenBank/DDBJ databases">
        <title>A Genomic Blueprint of the Chicken Gut Microbiome.</title>
        <authorList>
            <person name="Gilroy R."/>
            <person name="Ravi A."/>
            <person name="Getino M."/>
            <person name="Pursley I."/>
            <person name="Horton D.L."/>
            <person name="Alikhan N.-F."/>
            <person name="Baker D."/>
            <person name="Gharbi K."/>
            <person name="Hall N."/>
            <person name="Watson M."/>
            <person name="Adriaenssens E.M."/>
            <person name="Foster-Nyarko E."/>
            <person name="Jarju S."/>
            <person name="Secka A."/>
            <person name="Antonio M."/>
            <person name="Oren A."/>
            <person name="Chaudhuri R."/>
            <person name="La Ragione R.M."/>
            <person name="Hildebrand F."/>
            <person name="Pallen M.J."/>
        </authorList>
    </citation>
    <scope>NUCLEOTIDE SEQUENCE [LARGE SCALE GENOMIC DNA]</scope>
    <source>
        <strain evidence="4 5">Sa2BUA9</strain>
    </source>
</reference>
<evidence type="ECO:0000256" key="1">
    <source>
        <dbReference type="ARBA" id="ARBA00022679"/>
    </source>
</evidence>
<dbReference type="Gene3D" id="3.30.460.10">
    <property type="entry name" value="Beta Polymerase, domain 2"/>
    <property type="match status" value="1"/>
</dbReference>
<name>A0ABR8RC66_9BACI</name>
<accession>A0ABR8RC66</accession>
<proteinExistence type="predicted"/>
<evidence type="ECO:0000313" key="5">
    <source>
        <dbReference type="Proteomes" id="UP000640786"/>
    </source>
</evidence>
<dbReference type="InterPro" id="IPR002934">
    <property type="entry name" value="Polymerase_NTP_transf_dom"/>
</dbReference>
<organism evidence="4 5">
    <name type="scientific">Psychrobacillus faecigallinarum</name>
    <dbReference type="NCBI Taxonomy" id="2762235"/>
    <lineage>
        <taxon>Bacteria</taxon>
        <taxon>Bacillati</taxon>
        <taxon>Bacillota</taxon>
        <taxon>Bacilli</taxon>
        <taxon>Bacillales</taxon>
        <taxon>Bacillaceae</taxon>
        <taxon>Psychrobacillus</taxon>
    </lineage>
</organism>
<dbReference type="Pfam" id="PF13427">
    <property type="entry name" value="AadA_C"/>
    <property type="match status" value="1"/>
</dbReference>
<dbReference type="InterPro" id="IPR043519">
    <property type="entry name" value="NT_sf"/>
</dbReference>
<protein>
    <submittedName>
        <fullName evidence="4">DUF4111 domain-containing protein</fullName>
    </submittedName>
</protein>
<evidence type="ECO:0000259" key="3">
    <source>
        <dbReference type="Pfam" id="PF13427"/>
    </source>
</evidence>
<evidence type="ECO:0000259" key="2">
    <source>
        <dbReference type="Pfam" id="PF01909"/>
    </source>
</evidence>
<evidence type="ECO:0000313" key="4">
    <source>
        <dbReference type="EMBL" id="MBD7945368.1"/>
    </source>
</evidence>
<dbReference type="SUPFAM" id="SSF81301">
    <property type="entry name" value="Nucleotidyltransferase"/>
    <property type="match status" value="1"/>
</dbReference>
<dbReference type="InterPro" id="IPR025184">
    <property type="entry name" value="AadA_C"/>
</dbReference>
<feature type="domain" description="Adenylyltransferase AadA C-terminal" evidence="3">
    <location>
        <begin position="181"/>
        <end position="236"/>
    </location>
</feature>
<dbReference type="RefSeq" id="WP_154312138.1">
    <property type="nucleotide sequence ID" value="NZ_JACSQO010000008.1"/>
</dbReference>
<keyword evidence="1" id="KW-0808">Transferase</keyword>
<sequence length="265" mass="30682">MGYVLPHPVHDIMQKYLQALNASLPSAFIEGVYMYGSIALGAFDEKKSDVDFIVLLKRSANEQEVEIIKEIHFQISKEKLGARMDGMYIQTADLGKTNDILLPYPYCSDGEVKIGHWDINHVTWWILKKHGIALQGRPIHELNISTKWEDVLGTLKYNINEYWYKKSKEIPNSVPDDMVEFVTTTICRILYSLKFQQIISKKEALEKGLVILPFRWHTLLKEGMRIRSSEQLPSLFDTESSRAETCKDFILYTHEICNEGYFLEV</sequence>
<dbReference type="Proteomes" id="UP000640786">
    <property type="component" value="Unassembled WGS sequence"/>
</dbReference>
<dbReference type="EMBL" id="JACSQO010000008">
    <property type="protein sequence ID" value="MBD7945368.1"/>
    <property type="molecule type" value="Genomic_DNA"/>
</dbReference>
<comment type="caution">
    <text evidence="4">The sequence shown here is derived from an EMBL/GenBank/DDBJ whole genome shotgun (WGS) entry which is preliminary data.</text>
</comment>
<keyword evidence="5" id="KW-1185">Reference proteome</keyword>
<gene>
    <name evidence="4" type="ORF">H9650_14675</name>
</gene>
<feature type="domain" description="Polymerase nucleotidyl transferase" evidence="2">
    <location>
        <begin position="25"/>
        <end position="72"/>
    </location>
</feature>
<dbReference type="Pfam" id="PF01909">
    <property type="entry name" value="NTP_transf_2"/>
    <property type="match status" value="1"/>
</dbReference>